<sequence length="111" mass="11383">MCGYIPPNSPTRTLAGHVVTLPARGLAQLADRIGELRAAGARPFVVAVPRPVNWTRIAVALTAGVLAELVAALAAILTGHNTSALVATGGMLLLGLSLFPVLTHLEAEDNA</sequence>
<name>A0A386WSH5_9ACTN</name>
<dbReference type="EMBL" id="CP024087">
    <property type="protein sequence ID" value="AYF30588.1"/>
    <property type="molecule type" value="Genomic_DNA"/>
</dbReference>
<protein>
    <submittedName>
        <fullName evidence="2">Uncharacterized protein</fullName>
    </submittedName>
</protein>
<accession>A0A386WSH5</accession>
<feature type="transmembrane region" description="Helical" evidence="1">
    <location>
        <begin position="57"/>
        <end position="77"/>
    </location>
</feature>
<reference evidence="2 3" key="1">
    <citation type="submission" date="2017-10" db="EMBL/GenBank/DDBJ databases">
        <title>Integration of genomic and chemical information greatly accelerates assignment of the full stereostructure of myelolactone, a potent inhibitor of myeloma from a marine-derived Micromonospora.</title>
        <authorList>
            <person name="Kim M.C."/>
            <person name="Machado H."/>
            <person name="Jensen P.R."/>
            <person name="Fenical W."/>
        </authorList>
    </citation>
    <scope>NUCLEOTIDE SEQUENCE [LARGE SCALE GENOMIC DNA]</scope>
    <source>
        <strain evidence="2 3">CNY-010</strain>
    </source>
</reference>
<gene>
    <name evidence="2" type="ORF">CSH63_24720</name>
</gene>
<evidence type="ECO:0000313" key="3">
    <source>
        <dbReference type="Proteomes" id="UP000267804"/>
    </source>
</evidence>
<keyword evidence="1" id="KW-0812">Transmembrane</keyword>
<organism evidence="2 3">
    <name type="scientific">Micromonospora tulbaghiae</name>
    <dbReference type="NCBI Taxonomy" id="479978"/>
    <lineage>
        <taxon>Bacteria</taxon>
        <taxon>Bacillati</taxon>
        <taxon>Actinomycetota</taxon>
        <taxon>Actinomycetes</taxon>
        <taxon>Micromonosporales</taxon>
        <taxon>Micromonosporaceae</taxon>
        <taxon>Micromonospora</taxon>
    </lineage>
</organism>
<keyword evidence="1" id="KW-0472">Membrane</keyword>
<dbReference type="KEGG" id="mtua:CSH63_24720"/>
<proteinExistence type="predicted"/>
<keyword evidence="1" id="KW-1133">Transmembrane helix</keyword>
<evidence type="ECO:0000313" key="2">
    <source>
        <dbReference type="EMBL" id="AYF30588.1"/>
    </source>
</evidence>
<dbReference type="AlphaFoldDB" id="A0A386WSH5"/>
<evidence type="ECO:0000256" key="1">
    <source>
        <dbReference type="SAM" id="Phobius"/>
    </source>
</evidence>
<feature type="transmembrane region" description="Helical" evidence="1">
    <location>
        <begin position="84"/>
        <end position="102"/>
    </location>
</feature>
<dbReference type="Proteomes" id="UP000267804">
    <property type="component" value="Chromosome"/>
</dbReference>